<evidence type="ECO:0000256" key="1">
    <source>
        <dbReference type="SAM" id="Phobius"/>
    </source>
</evidence>
<keyword evidence="1" id="KW-0472">Membrane</keyword>
<evidence type="ECO:0008006" key="4">
    <source>
        <dbReference type="Google" id="ProtNLM"/>
    </source>
</evidence>
<evidence type="ECO:0000313" key="2">
    <source>
        <dbReference type="EMBL" id="MBD1387312.1"/>
    </source>
</evidence>
<dbReference type="RefSeq" id="WP_191177162.1">
    <property type="nucleotide sequence ID" value="NZ_JACWMW010000005.1"/>
</dbReference>
<dbReference type="EMBL" id="JACWMW010000005">
    <property type="protein sequence ID" value="MBD1387312.1"/>
    <property type="molecule type" value="Genomic_DNA"/>
</dbReference>
<proteinExistence type="predicted"/>
<comment type="caution">
    <text evidence="2">The sequence shown here is derived from an EMBL/GenBank/DDBJ whole genome shotgun (WGS) entry which is preliminary data.</text>
</comment>
<feature type="transmembrane region" description="Helical" evidence="1">
    <location>
        <begin position="21"/>
        <end position="39"/>
    </location>
</feature>
<accession>A0ABR7X9N7</accession>
<organism evidence="2 3">
    <name type="scientific">Mucilaginibacter rigui</name>
    <dbReference type="NCBI Taxonomy" id="534635"/>
    <lineage>
        <taxon>Bacteria</taxon>
        <taxon>Pseudomonadati</taxon>
        <taxon>Bacteroidota</taxon>
        <taxon>Sphingobacteriia</taxon>
        <taxon>Sphingobacteriales</taxon>
        <taxon>Sphingobacteriaceae</taxon>
        <taxon>Mucilaginibacter</taxon>
    </lineage>
</organism>
<reference evidence="2 3" key="1">
    <citation type="submission" date="2020-09" db="EMBL/GenBank/DDBJ databases">
        <title>Novel species of Mucilaginibacter isolated from a glacier on the Tibetan Plateau.</title>
        <authorList>
            <person name="Liu Q."/>
            <person name="Xin Y.-H."/>
        </authorList>
    </citation>
    <scope>NUCLEOTIDE SEQUENCE [LARGE SCALE GENOMIC DNA]</scope>
    <source>
        <strain evidence="2 3">CGMCC 1.13878</strain>
    </source>
</reference>
<sequence>MTKNYAKAKEEKKKSASKAGWLLAFFVVIFAVLLGKYALSGSTGIFSGLPDSDAAYGIARKFIRPTILSTNVDFSDAEYKFAKKSDSVYVIKSFYTEKFDDGEVSKTHFTITLKYNGGAGANESNWAMLNLDKDN</sequence>
<dbReference type="Proteomes" id="UP000618754">
    <property type="component" value="Unassembled WGS sequence"/>
</dbReference>
<keyword evidence="1" id="KW-1133">Transmembrane helix</keyword>
<evidence type="ECO:0000313" key="3">
    <source>
        <dbReference type="Proteomes" id="UP000618754"/>
    </source>
</evidence>
<keyword evidence="1" id="KW-0812">Transmembrane</keyword>
<gene>
    <name evidence="2" type="ORF">IDJ75_18630</name>
</gene>
<keyword evidence="3" id="KW-1185">Reference proteome</keyword>
<name>A0ABR7X9N7_9SPHI</name>
<protein>
    <recommendedName>
        <fullName evidence="4">DUF4359 domain-containing protein</fullName>
    </recommendedName>
</protein>